<feature type="region of interest" description="Disordered" evidence="1">
    <location>
        <begin position="148"/>
        <end position="175"/>
    </location>
</feature>
<dbReference type="EMBL" id="MU154603">
    <property type="protein sequence ID" value="KAF9492350.1"/>
    <property type="molecule type" value="Genomic_DNA"/>
</dbReference>
<dbReference type="Proteomes" id="UP000807025">
    <property type="component" value="Unassembled WGS sequence"/>
</dbReference>
<feature type="region of interest" description="Disordered" evidence="1">
    <location>
        <begin position="1"/>
        <end position="38"/>
    </location>
</feature>
<evidence type="ECO:0000313" key="2">
    <source>
        <dbReference type="EMBL" id="KAF9492350.1"/>
    </source>
</evidence>
<dbReference type="AlphaFoldDB" id="A0A9P5ZRH3"/>
<feature type="compositionally biased region" description="Pro residues" evidence="1">
    <location>
        <begin position="20"/>
        <end position="30"/>
    </location>
</feature>
<name>A0A9P5ZRH3_PLEER</name>
<organism evidence="2 3">
    <name type="scientific">Pleurotus eryngii</name>
    <name type="common">Boletus of the steppes</name>
    <dbReference type="NCBI Taxonomy" id="5323"/>
    <lineage>
        <taxon>Eukaryota</taxon>
        <taxon>Fungi</taxon>
        <taxon>Dikarya</taxon>
        <taxon>Basidiomycota</taxon>
        <taxon>Agaricomycotina</taxon>
        <taxon>Agaricomycetes</taxon>
        <taxon>Agaricomycetidae</taxon>
        <taxon>Agaricales</taxon>
        <taxon>Pleurotineae</taxon>
        <taxon>Pleurotaceae</taxon>
        <taxon>Pleurotus</taxon>
    </lineage>
</organism>
<reference evidence="2" key="1">
    <citation type="submission" date="2020-11" db="EMBL/GenBank/DDBJ databases">
        <authorList>
            <consortium name="DOE Joint Genome Institute"/>
            <person name="Ahrendt S."/>
            <person name="Riley R."/>
            <person name="Andreopoulos W."/>
            <person name="Labutti K."/>
            <person name="Pangilinan J."/>
            <person name="Ruiz-Duenas F.J."/>
            <person name="Barrasa J.M."/>
            <person name="Sanchez-Garcia M."/>
            <person name="Camarero S."/>
            <person name="Miyauchi S."/>
            <person name="Serrano A."/>
            <person name="Linde D."/>
            <person name="Babiker R."/>
            <person name="Drula E."/>
            <person name="Ayuso-Fernandez I."/>
            <person name="Pacheco R."/>
            <person name="Padilla G."/>
            <person name="Ferreira P."/>
            <person name="Barriuso J."/>
            <person name="Kellner H."/>
            <person name="Castanera R."/>
            <person name="Alfaro M."/>
            <person name="Ramirez L."/>
            <person name="Pisabarro A.G."/>
            <person name="Kuo A."/>
            <person name="Tritt A."/>
            <person name="Lipzen A."/>
            <person name="He G."/>
            <person name="Yan M."/>
            <person name="Ng V."/>
            <person name="Cullen D."/>
            <person name="Martin F."/>
            <person name="Rosso M.-N."/>
            <person name="Henrissat B."/>
            <person name="Hibbett D."/>
            <person name="Martinez A.T."/>
            <person name="Grigoriev I.V."/>
        </authorList>
    </citation>
    <scope>NUCLEOTIDE SEQUENCE</scope>
    <source>
        <strain evidence="2">ATCC 90797</strain>
    </source>
</reference>
<evidence type="ECO:0000313" key="3">
    <source>
        <dbReference type="Proteomes" id="UP000807025"/>
    </source>
</evidence>
<feature type="compositionally biased region" description="Low complexity" evidence="1">
    <location>
        <begin position="1"/>
        <end position="19"/>
    </location>
</feature>
<comment type="caution">
    <text evidence="2">The sequence shown here is derived from an EMBL/GenBank/DDBJ whole genome shotgun (WGS) entry which is preliminary data.</text>
</comment>
<protein>
    <submittedName>
        <fullName evidence="2">Uncharacterized protein</fullName>
    </submittedName>
</protein>
<proteinExistence type="predicted"/>
<accession>A0A9P5ZRH3</accession>
<sequence length="271" mass="27260">MKATMPMTATPPATDNPIIEPVPSPPPSSPFEPSLVGDGDAEEEVGVLLAGSVTVTSTTEPAKSVDETTVSTEDGGGGVEVGGACVVVGVVTGGVDVGVLTGIVVVVVSGVVVVVVGGETTGGAEVVGGVAGVVGGVVVGGVDTAGLAGDAAPPPTPPAPPPAPPPPAPGMMDCRGKNVARGARVSVADTSIAVATAGGSSPFEDARTRKVRKMSGFMKPPVPMKQVLRNGEERCWLSLSRSEEEGRRSSSEKSVRTTLMGFQWRCYYTRR</sequence>
<feature type="compositionally biased region" description="Pro residues" evidence="1">
    <location>
        <begin position="152"/>
        <end position="169"/>
    </location>
</feature>
<gene>
    <name evidence="2" type="ORF">BDN71DRAFT_1218784</name>
</gene>
<keyword evidence="3" id="KW-1185">Reference proteome</keyword>
<evidence type="ECO:0000256" key="1">
    <source>
        <dbReference type="SAM" id="MobiDB-lite"/>
    </source>
</evidence>